<name>A0A9P3PX73_LYOSH</name>
<proteinExistence type="predicted"/>
<dbReference type="CDD" id="cd09917">
    <property type="entry name" value="F-box_SF"/>
    <property type="match status" value="1"/>
</dbReference>
<dbReference type="Proteomes" id="UP001063166">
    <property type="component" value="Unassembled WGS sequence"/>
</dbReference>
<feature type="region of interest" description="Disordered" evidence="1">
    <location>
        <begin position="112"/>
        <end position="188"/>
    </location>
</feature>
<evidence type="ECO:0000313" key="2">
    <source>
        <dbReference type="EMBL" id="GLB42841.1"/>
    </source>
</evidence>
<dbReference type="OrthoDB" id="3259156at2759"/>
<dbReference type="AlphaFoldDB" id="A0A9P3PX73"/>
<gene>
    <name evidence="2" type="ORF">LshimejAT787_1202900</name>
</gene>
<protein>
    <recommendedName>
        <fullName evidence="4">F-box domain-containing protein</fullName>
    </recommendedName>
</protein>
<accession>A0A9P3PX73</accession>
<dbReference type="EMBL" id="BRPK01000012">
    <property type="protein sequence ID" value="GLB42841.1"/>
    <property type="molecule type" value="Genomic_DNA"/>
</dbReference>
<dbReference type="SUPFAM" id="SSF81383">
    <property type="entry name" value="F-box domain"/>
    <property type="match status" value="1"/>
</dbReference>
<evidence type="ECO:0000313" key="3">
    <source>
        <dbReference type="Proteomes" id="UP001063166"/>
    </source>
</evidence>
<feature type="region of interest" description="Disordered" evidence="1">
    <location>
        <begin position="36"/>
        <end position="55"/>
    </location>
</feature>
<feature type="compositionally biased region" description="Polar residues" evidence="1">
    <location>
        <begin position="36"/>
        <end position="49"/>
    </location>
</feature>
<evidence type="ECO:0000256" key="1">
    <source>
        <dbReference type="SAM" id="MobiDB-lite"/>
    </source>
</evidence>
<dbReference type="InterPro" id="IPR036047">
    <property type="entry name" value="F-box-like_dom_sf"/>
</dbReference>
<keyword evidence="3" id="KW-1185">Reference proteome</keyword>
<organism evidence="2 3">
    <name type="scientific">Lyophyllum shimeji</name>
    <name type="common">Hon-shimeji</name>
    <name type="synonym">Tricholoma shimeji</name>
    <dbReference type="NCBI Taxonomy" id="47721"/>
    <lineage>
        <taxon>Eukaryota</taxon>
        <taxon>Fungi</taxon>
        <taxon>Dikarya</taxon>
        <taxon>Basidiomycota</taxon>
        <taxon>Agaricomycotina</taxon>
        <taxon>Agaricomycetes</taxon>
        <taxon>Agaricomycetidae</taxon>
        <taxon>Agaricales</taxon>
        <taxon>Tricholomatineae</taxon>
        <taxon>Lyophyllaceae</taxon>
        <taxon>Lyophyllum</taxon>
    </lineage>
</organism>
<sequence>MSLKTRRRSLALLLHQPAHEAPSIPFPPAVENISVGQPSTLNSTRSLGRSDSGPGRIIRRVSNIFAGRRKKQPPVAVAVLDQPGSSSQWKIINETSPTDTDVSIDDIRRPSGLGRAASISSHRSMPPSPFTAIDEESPFHRATNPGHERMRVMSSPNPLRSLEAQNKAKPLSRSPSAARRKKDDRPHTLPLPPEVLIVILSFIPRQCVASLATTSRNFYAAAKVAMYETLDLRTLQPHQVEKLVTLLAYRHDLTDIVRTFECHTWPVFFPPQSKHNGVHAHLSSFSPALTATFTIAFQNMHQVTSLVLPSFDHTFLRHHSAFGLKDLTFLNRAMSASETTQLFAWLDGQTNITHLAFPNLVDPSDTPASTSLNIPKGSQFASNTLTDSLNTHGVATPDITPAASPSSPFVFLPPPPPKSPFNSPALLPALTTLVATPSIITSLITTDSSALLRPLQNVTLSINNTLYTGLRPAALLNTLHGITTLVLKFGPAVDKRTIGKVLSAGAALSSKDRDQDTTASGKTLQTLGIEVSDTGEGADQALYKTIASALPRYQGLVEVWTRFSPDQTLVSETIEPSTPPALSDREIEHVNAWAKHCPSLQAVRMLSGASWKRPE</sequence>
<comment type="caution">
    <text evidence="2">The sequence shown here is derived from an EMBL/GenBank/DDBJ whole genome shotgun (WGS) entry which is preliminary data.</text>
</comment>
<evidence type="ECO:0008006" key="4">
    <source>
        <dbReference type="Google" id="ProtNLM"/>
    </source>
</evidence>
<reference evidence="2" key="1">
    <citation type="submission" date="2022-07" db="EMBL/GenBank/DDBJ databases">
        <title>The genome of Lyophyllum shimeji provides insight into the initial evolution of ectomycorrhizal fungal genome.</title>
        <authorList>
            <person name="Kobayashi Y."/>
            <person name="Shibata T."/>
            <person name="Hirakawa H."/>
            <person name="Shigenobu S."/>
            <person name="Nishiyama T."/>
            <person name="Yamada A."/>
            <person name="Hasebe M."/>
            <person name="Kawaguchi M."/>
        </authorList>
    </citation>
    <scope>NUCLEOTIDE SEQUENCE</scope>
    <source>
        <strain evidence="2">AT787</strain>
    </source>
</reference>